<dbReference type="InterPro" id="IPR001509">
    <property type="entry name" value="Epimerase_deHydtase"/>
</dbReference>
<dbReference type="PANTHER" id="PTHR43078:SF6">
    <property type="entry name" value="UDP-GLUCURONIC ACID DECARBOXYLASE 1"/>
    <property type="match status" value="1"/>
</dbReference>
<dbReference type="GO" id="GO:0042732">
    <property type="term" value="P:D-xylose metabolic process"/>
    <property type="evidence" value="ECO:0007669"/>
    <property type="project" value="InterPro"/>
</dbReference>
<evidence type="ECO:0000256" key="3">
    <source>
        <dbReference type="ARBA" id="ARBA00023027"/>
    </source>
</evidence>
<evidence type="ECO:0000313" key="7">
    <source>
        <dbReference type="EMBL" id="POY70255.1"/>
    </source>
</evidence>
<dbReference type="OrthoDB" id="331544at2759"/>
<dbReference type="InterPro" id="IPR036291">
    <property type="entry name" value="NAD(P)-bd_dom_sf"/>
</dbReference>
<dbReference type="GO" id="GO:0070403">
    <property type="term" value="F:NAD+ binding"/>
    <property type="evidence" value="ECO:0007669"/>
    <property type="project" value="InterPro"/>
</dbReference>
<dbReference type="Pfam" id="PF01370">
    <property type="entry name" value="Epimerase"/>
    <property type="match status" value="1"/>
</dbReference>
<evidence type="ECO:0000256" key="4">
    <source>
        <dbReference type="ARBA" id="ARBA00023239"/>
    </source>
</evidence>
<proteinExistence type="predicted"/>
<dbReference type="Gene3D" id="3.40.50.720">
    <property type="entry name" value="NAD(P)-binding Rossmann-like Domain"/>
    <property type="match status" value="1"/>
</dbReference>
<comment type="cofactor">
    <cofactor evidence="1">
        <name>NAD(+)</name>
        <dbReference type="ChEBI" id="CHEBI:57540"/>
    </cofactor>
</comment>
<evidence type="ECO:0000256" key="5">
    <source>
        <dbReference type="SAM" id="MobiDB-lite"/>
    </source>
</evidence>
<organism evidence="7 8">
    <name type="scientific">Rhodotorula taiwanensis</name>
    <dbReference type="NCBI Taxonomy" id="741276"/>
    <lineage>
        <taxon>Eukaryota</taxon>
        <taxon>Fungi</taxon>
        <taxon>Dikarya</taxon>
        <taxon>Basidiomycota</taxon>
        <taxon>Pucciniomycotina</taxon>
        <taxon>Microbotryomycetes</taxon>
        <taxon>Sporidiobolales</taxon>
        <taxon>Sporidiobolaceae</taxon>
        <taxon>Rhodotorula</taxon>
    </lineage>
</organism>
<reference evidence="7 8" key="1">
    <citation type="journal article" date="2018" name="Front. Microbiol.">
        <title>Prospects for Fungal Bioremediation of Acidic Radioactive Waste Sites: Characterization and Genome Sequence of Rhodotorula taiwanensis MD1149.</title>
        <authorList>
            <person name="Tkavc R."/>
            <person name="Matrosova V.Y."/>
            <person name="Grichenko O.E."/>
            <person name="Gostincar C."/>
            <person name="Volpe R.P."/>
            <person name="Klimenkova P."/>
            <person name="Gaidamakova E.K."/>
            <person name="Zhou C.E."/>
            <person name="Stewart B.J."/>
            <person name="Lyman M.G."/>
            <person name="Malfatti S.A."/>
            <person name="Rubinfeld B."/>
            <person name="Courtot M."/>
            <person name="Singh J."/>
            <person name="Dalgard C.L."/>
            <person name="Hamilton T."/>
            <person name="Frey K.G."/>
            <person name="Gunde-Cimerman N."/>
            <person name="Dugan L."/>
            <person name="Daly M.J."/>
        </authorList>
    </citation>
    <scope>NUCLEOTIDE SEQUENCE [LARGE SCALE GENOMIC DNA]</scope>
    <source>
        <strain evidence="7 8">MD1149</strain>
    </source>
</reference>
<keyword evidence="4 7" id="KW-0456">Lyase</keyword>
<evidence type="ECO:0000259" key="6">
    <source>
        <dbReference type="Pfam" id="PF01370"/>
    </source>
</evidence>
<dbReference type="UniPathway" id="UPA00796">
    <property type="reaction ID" value="UER00771"/>
</dbReference>
<name>A0A2S5B0H3_9BASI</name>
<dbReference type="Proteomes" id="UP000237144">
    <property type="component" value="Unassembled WGS sequence"/>
</dbReference>
<dbReference type="SUPFAM" id="SSF51735">
    <property type="entry name" value="NAD(P)-binding Rossmann-fold domains"/>
    <property type="match status" value="1"/>
</dbReference>
<dbReference type="STRING" id="741276.A0A2S5B0H3"/>
<evidence type="ECO:0000256" key="1">
    <source>
        <dbReference type="ARBA" id="ARBA00001911"/>
    </source>
</evidence>
<dbReference type="EMBL" id="PJQD01000140">
    <property type="protein sequence ID" value="POY70255.1"/>
    <property type="molecule type" value="Genomic_DNA"/>
</dbReference>
<dbReference type="GO" id="GO:0033320">
    <property type="term" value="P:UDP-D-xylose biosynthetic process"/>
    <property type="evidence" value="ECO:0007669"/>
    <property type="project" value="UniProtKB-UniPathway"/>
</dbReference>
<gene>
    <name evidence="7" type="ORF">BMF94_6840</name>
</gene>
<dbReference type="EC" id="4.1.1.35" evidence="7"/>
<feature type="domain" description="NAD-dependent epimerase/dehydratase" evidence="6">
    <location>
        <begin position="141"/>
        <end position="253"/>
    </location>
</feature>
<dbReference type="AlphaFoldDB" id="A0A2S5B0H3"/>
<feature type="compositionally biased region" description="Polar residues" evidence="5">
    <location>
        <begin position="28"/>
        <end position="37"/>
    </location>
</feature>
<protein>
    <submittedName>
        <fullName evidence="7">Putative UDP-glucuronate decarboxylase</fullName>
        <ecNumber evidence="7">4.1.1.35</ecNumber>
    </submittedName>
</protein>
<keyword evidence="2" id="KW-0210">Decarboxylase</keyword>
<evidence type="ECO:0000256" key="2">
    <source>
        <dbReference type="ARBA" id="ARBA00022793"/>
    </source>
</evidence>
<feature type="region of interest" description="Disordered" evidence="5">
    <location>
        <begin position="1"/>
        <end position="42"/>
    </location>
</feature>
<dbReference type="GO" id="GO:0048040">
    <property type="term" value="F:UDP-glucuronate decarboxylase activity"/>
    <property type="evidence" value="ECO:0007669"/>
    <property type="project" value="UniProtKB-EC"/>
</dbReference>
<comment type="caution">
    <text evidence="7">The sequence shown here is derived from an EMBL/GenBank/DDBJ whole genome shotgun (WGS) entry which is preliminary data.</text>
</comment>
<dbReference type="PANTHER" id="PTHR43078">
    <property type="entry name" value="UDP-GLUCURONIC ACID DECARBOXYLASE-RELATED"/>
    <property type="match status" value="1"/>
</dbReference>
<keyword evidence="3" id="KW-0520">NAD</keyword>
<dbReference type="GO" id="GO:0005737">
    <property type="term" value="C:cytoplasm"/>
    <property type="evidence" value="ECO:0007669"/>
    <property type="project" value="TreeGrafter"/>
</dbReference>
<keyword evidence="8" id="KW-1185">Reference proteome</keyword>
<sequence>MDSIPSPINAGMRYSPRNPTSRIRDPSQAGSVRSIGSGTVGRDGQVMYGVGGHGDEVPIELLQSVYLSSNAMSPNPDTGAFPMPASPQPESVAPVHHRSHSLSSDRFSPNSVLDWPSAVSFTTRTTYPPVRRLARAQKKRILVTGGAGFVGSHLVDRLMFLGHDVVVLDNFFSGSKCTLSHWVGHPNFELVRGDVVEPLLIEVDQIYHLACPASPKAYQLNAVKTLKTSFIGTQNMLGLAKRTKARFLLSSTCYDEGKRVAEALTYGYARQDGVDVRVARIFNCFGPRMSLDDGRLVSNFAVAALKGEPLQIYGDGQATRSLMFVHDLITGLIALMDSSYSEGPVNIGTVDEGTVLSWAEEILSLVKELRAAGSIAPLPLGQLESTIEFVPAVVDDPPRRKPDISRAKEQLGWEPKWPVRAGLEETILYFARQLEEGQN</sequence>
<accession>A0A2S5B0H3</accession>
<dbReference type="InterPro" id="IPR044516">
    <property type="entry name" value="UXS-like"/>
</dbReference>
<evidence type="ECO:0000313" key="8">
    <source>
        <dbReference type="Proteomes" id="UP000237144"/>
    </source>
</evidence>